<dbReference type="GO" id="GO:0010073">
    <property type="term" value="P:meristem maintenance"/>
    <property type="evidence" value="ECO:0007669"/>
    <property type="project" value="InterPro"/>
</dbReference>
<name>A0AAV1CFQ8_OLDCO</name>
<evidence type="ECO:0000259" key="2">
    <source>
        <dbReference type="Pfam" id="PF10536"/>
    </source>
</evidence>
<dbReference type="EMBL" id="OX459119">
    <property type="protein sequence ID" value="CAI9094514.1"/>
    <property type="molecule type" value="Genomic_DNA"/>
</dbReference>
<accession>A0AAV1CFQ8</accession>
<protein>
    <submittedName>
        <fullName evidence="3">OLC1v1030267C1</fullName>
    </submittedName>
</protein>
<dbReference type="InterPro" id="IPR019557">
    <property type="entry name" value="AminoTfrase-like_pln_mobile"/>
</dbReference>
<keyword evidence="1" id="KW-1133">Transmembrane helix</keyword>
<keyword evidence="1" id="KW-0812">Transmembrane</keyword>
<evidence type="ECO:0000313" key="4">
    <source>
        <dbReference type="Proteomes" id="UP001161247"/>
    </source>
</evidence>
<dbReference type="Pfam" id="PF10536">
    <property type="entry name" value="PMD"/>
    <property type="match status" value="1"/>
</dbReference>
<organism evidence="3 4">
    <name type="scientific">Oldenlandia corymbosa var. corymbosa</name>
    <dbReference type="NCBI Taxonomy" id="529605"/>
    <lineage>
        <taxon>Eukaryota</taxon>
        <taxon>Viridiplantae</taxon>
        <taxon>Streptophyta</taxon>
        <taxon>Embryophyta</taxon>
        <taxon>Tracheophyta</taxon>
        <taxon>Spermatophyta</taxon>
        <taxon>Magnoliopsida</taxon>
        <taxon>eudicotyledons</taxon>
        <taxon>Gunneridae</taxon>
        <taxon>Pentapetalae</taxon>
        <taxon>asterids</taxon>
        <taxon>lamiids</taxon>
        <taxon>Gentianales</taxon>
        <taxon>Rubiaceae</taxon>
        <taxon>Rubioideae</taxon>
        <taxon>Spermacoceae</taxon>
        <taxon>Hedyotis-Oldenlandia complex</taxon>
        <taxon>Oldenlandia</taxon>
    </lineage>
</organism>
<dbReference type="AlphaFoldDB" id="A0AAV1CFQ8"/>
<dbReference type="PANTHER" id="PTHR46033">
    <property type="entry name" value="PROTEIN MAIN-LIKE 2"/>
    <property type="match status" value="1"/>
</dbReference>
<dbReference type="InterPro" id="IPR044824">
    <property type="entry name" value="MAIN-like"/>
</dbReference>
<keyword evidence="1" id="KW-0472">Membrane</keyword>
<dbReference type="Proteomes" id="UP001161247">
    <property type="component" value="Chromosome 2"/>
</dbReference>
<reference evidence="3" key="1">
    <citation type="submission" date="2023-03" db="EMBL/GenBank/DDBJ databases">
        <authorList>
            <person name="Julca I."/>
        </authorList>
    </citation>
    <scope>NUCLEOTIDE SEQUENCE</scope>
</reference>
<evidence type="ECO:0000256" key="1">
    <source>
        <dbReference type="SAM" id="Phobius"/>
    </source>
</evidence>
<evidence type="ECO:0000313" key="3">
    <source>
        <dbReference type="EMBL" id="CAI9094514.1"/>
    </source>
</evidence>
<gene>
    <name evidence="3" type="ORF">OLC1_LOCUS5661</name>
</gene>
<keyword evidence="4" id="KW-1185">Reference proteome</keyword>
<sequence length="122" mass="13904">MPEHHKCRRFDNLLWQLYVVSLIAVKSFVIKMGFGYFLVKGLIRLDNSLVTALVERWRLETHTFHFPMGEAIITLQDVEVLLGLRINGNPITGIDSPPASWVPICQEVLGFTPKFKKGPTKL</sequence>
<feature type="domain" description="Aminotransferase-like plant mobile" evidence="2">
    <location>
        <begin position="37"/>
        <end position="117"/>
    </location>
</feature>
<feature type="transmembrane region" description="Helical" evidence="1">
    <location>
        <begin position="15"/>
        <end position="39"/>
    </location>
</feature>
<dbReference type="PANTHER" id="PTHR46033:SF8">
    <property type="entry name" value="PROTEIN MAINTENANCE OF MERISTEMS-LIKE"/>
    <property type="match status" value="1"/>
</dbReference>
<proteinExistence type="predicted"/>